<evidence type="ECO:0000313" key="5">
    <source>
        <dbReference type="Proteomes" id="UP000253970"/>
    </source>
</evidence>
<accession>A0A369MKR4</accession>
<dbReference type="AlphaFoldDB" id="A0A369MKR4"/>
<feature type="transmembrane region" description="Helical" evidence="2">
    <location>
        <begin position="261"/>
        <end position="284"/>
    </location>
</feature>
<keyword evidence="2" id="KW-1133">Transmembrane helix</keyword>
<sequence>MFAKMKKMTAGALAACALCLALAPGIAWAGEAPGVVLDEGASNGSVDVSLVVPKGGDQARALKLSLTVKGEGGEALEAGFGFSKAVEGAAVAQVRFKPVDGGQRVNLYVAVKDGNLFSGDRLDLGTLALSSSSDSVAEVSVSSLEVVSSSRVEMDEKQLGMELPAPLSVKVASGSSVGPDEPGDPGGTPGGSPDDGSGDGSGGNPGDGSEGSGQNPGENSGEGTDGSNAKPSPEKLPSGTNVSPGAPFGSDKALVTTGDGLFPLVAGCVAVALVAGAVVLVVALRSRRR</sequence>
<reference evidence="4 5" key="1">
    <citation type="journal article" date="2018" name="Elife">
        <title>Discovery and characterization of a prevalent human gut bacterial enzyme sufficient for the inactivation of a family of plant toxins.</title>
        <authorList>
            <person name="Koppel N."/>
            <person name="Bisanz J.E."/>
            <person name="Pandelia M.E."/>
            <person name="Turnbaugh P.J."/>
            <person name="Balskus E.P."/>
        </authorList>
    </citation>
    <scope>NUCLEOTIDE SEQUENCE [LARGE SCALE GENOMIC DNA]</scope>
    <source>
        <strain evidence="4 5">W1 BHI 6</strain>
    </source>
</reference>
<gene>
    <name evidence="4" type="ORF">C1875_01695</name>
</gene>
<evidence type="ECO:0000313" key="4">
    <source>
        <dbReference type="EMBL" id="RDB72742.1"/>
    </source>
</evidence>
<evidence type="ECO:0000256" key="3">
    <source>
        <dbReference type="SAM" id="SignalP"/>
    </source>
</evidence>
<dbReference type="Proteomes" id="UP000253970">
    <property type="component" value="Unassembled WGS sequence"/>
</dbReference>
<dbReference type="EMBL" id="PPTU01000002">
    <property type="protein sequence ID" value="RDB72742.1"/>
    <property type="molecule type" value="Genomic_DNA"/>
</dbReference>
<evidence type="ECO:0000256" key="1">
    <source>
        <dbReference type="SAM" id="MobiDB-lite"/>
    </source>
</evidence>
<feature type="region of interest" description="Disordered" evidence="1">
    <location>
        <begin position="171"/>
        <end position="249"/>
    </location>
</feature>
<keyword evidence="2" id="KW-0812">Transmembrane</keyword>
<name>A0A369MKR4_EGGLN</name>
<evidence type="ECO:0000256" key="2">
    <source>
        <dbReference type="SAM" id="Phobius"/>
    </source>
</evidence>
<organism evidence="4 5">
    <name type="scientific">Eggerthella lenta</name>
    <name type="common">Eubacterium lentum</name>
    <dbReference type="NCBI Taxonomy" id="84112"/>
    <lineage>
        <taxon>Bacteria</taxon>
        <taxon>Bacillati</taxon>
        <taxon>Actinomycetota</taxon>
        <taxon>Coriobacteriia</taxon>
        <taxon>Eggerthellales</taxon>
        <taxon>Eggerthellaceae</taxon>
        <taxon>Eggerthella</taxon>
    </lineage>
</organism>
<feature type="compositionally biased region" description="Gly residues" evidence="1">
    <location>
        <begin position="198"/>
        <end position="211"/>
    </location>
</feature>
<feature type="compositionally biased region" description="Polar residues" evidence="1">
    <location>
        <begin position="215"/>
        <end position="230"/>
    </location>
</feature>
<protein>
    <submittedName>
        <fullName evidence="4">Uncharacterized protein</fullName>
    </submittedName>
</protein>
<feature type="signal peptide" evidence="3">
    <location>
        <begin position="1"/>
        <end position="29"/>
    </location>
</feature>
<proteinExistence type="predicted"/>
<comment type="caution">
    <text evidence="4">The sequence shown here is derived from an EMBL/GenBank/DDBJ whole genome shotgun (WGS) entry which is preliminary data.</text>
</comment>
<feature type="chain" id="PRO_5016901980" evidence="3">
    <location>
        <begin position="30"/>
        <end position="289"/>
    </location>
</feature>
<keyword evidence="3" id="KW-0732">Signal</keyword>
<keyword evidence="2" id="KW-0472">Membrane</keyword>
<dbReference type="RefSeq" id="WP_114532584.1">
    <property type="nucleotide sequence ID" value="NZ_JAQDVM010000003.1"/>
</dbReference>